<accession>A0A834ZEY5</accession>
<evidence type="ECO:0000313" key="4">
    <source>
        <dbReference type="Proteomes" id="UP000655225"/>
    </source>
</evidence>
<evidence type="ECO:0000256" key="1">
    <source>
        <dbReference type="ARBA" id="ARBA00001478"/>
    </source>
</evidence>
<proteinExistence type="predicted"/>
<dbReference type="AlphaFoldDB" id="A0A834ZEY5"/>
<dbReference type="EMBL" id="JABCRI010000005">
    <property type="protein sequence ID" value="KAF8406149.1"/>
    <property type="molecule type" value="Genomic_DNA"/>
</dbReference>
<dbReference type="SUPFAM" id="SSF53756">
    <property type="entry name" value="UDP-Glycosyltransferase/glycogen phosphorylase"/>
    <property type="match status" value="1"/>
</dbReference>
<evidence type="ECO:0000313" key="3">
    <source>
        <dbReference type="EMBL" id="KAF8406149.1"/>
    </source>
</evidence>
<comment type="catalytic activity">
    <reaction evidence="1">
        <text>[(1-&gt;4)-alpha-D-glucosyl](n) + ADP-alpha-D-glucose = [(1-&gt;4)-alpha-D-glucosyl](n+1) + ADP + H(+)</text>
        <dbReference type="Rhea" id="RHEA:18189"/>
        <dbReference type="Rhea" id="RHEA-COMP:9584"/>
        <dbReference type="Rhea" id="RHEA-COMP:9587"/>
        <dbReference type="ChEBI" id="CHEBI:15378"/>
        <dbReference type="ChEBI" id="CHEBI:15444"/>
        <dbReference type="ChEBI" id="CHEBI:57498"/>
        <dbReference type="ChEBI" id="CHEBI:456216"/>
        <dbReference type="EC" id="2.4.1.21"/>
    </reaction>
</comment>
<comment type="caution">
    <text evidence="3">The sequence shown here is derived from an EMBL/GenBank/DDBJ whole genome shotgun (WGS) entry which is preliminary data.</text>
</comment>
<dbReference type="EC" id="2.4.1.21" evidence="2"/>
<evidence type="ECO:0000256" key="2">
    <source>
        <dbReference type="ARBA" id="ARBA00012588"/>
    </source>
</evidence>
<dbReference type="Proteomes" id="UP000655225">
    <property type="component" value="Unassembled WGS sequence"/>
</dbReference>
<sequence length="163" mass="18171">MHILKNLLEENDNLSHYRNALLQLNRDLECLEQPDKLALCGLDPSRLLRPDRLQDNIKAHLVNILKGGVVYSNKVVMMSSVHSKGRVIRSLSHGLESTLAIHKEKFLIAPYGLDDTIWDPSKDIFLPEKYSVDNIKGKAICKVALRQHLGLSGHSSTVVVSGA</sequence>
<gene>
    <name evidence="3" type="ORF">HHK36_008229</name>
</gene>
<dbReference type="Gene3D" id="3.40.50.2000">
    <property type="entry name" value="Glycogen Phosphorylase B"/>
    <property type="match status" value="1"/>
</dbReference>
<dbReference type="PANTHER" id="PTHR46083:SF3">
    <property type="entry name" value="UDP-GLYCOSYLTRANSFERASE SUPERFAMILY PROTEIN"/>
    <property type="match status" value="1"/>
</dbReference>
<dbReference type="OrthoDB" id="2018403at2759"/>
<protein>
    <recommendedName>
        <fullName evidence="2">starch synthase</fullName>
        <ecNumber evidence="2">2.4.1.21</ecNumber>
    </recommendedName>
</protein>
<reference evidence="3 4" key="1">
    <citation type="submission" date="2020-04" db="EMBL/GenBank/DDBJ databases">
        <title>Plant Genome Project.</title>
        <authorList>
            <person name="Zhang R.-G."/>
        </authorList>
    </citation>
    <scope>NUCLEOTIDE SEQUENCE [LARGE SCALE GENOMIC DNA]</scope>
    <source>
        <strain evidence="3">YNK0</strain>
        <tissue evidence="3">Leaf</tissue>
    </source>
</reference>
<name>A0A834ZEY5_TETSI</name>
<dbReference type="GO" id="GO:0009011">
    <property type="term" value="F:alpha-1,4-glucan glucosyltransferase (ADP-glucose donor) activity"/>
    <property type="evidence" value="ECO:0007669"/>
    <property type="project" value="UniProtKB-EC"/>
</dbReference>
<keyword evidence="4" id="KW-1185">Reference proteome</keyword>
<organism evidence="3 4">
    <name type="scientific">Tetracentron sinense</name>
    <name type="common">Spur-leaf</name>
    <dbReference type="NCBI Taxonomy" id="13715"/>
    <lineage>
        <taxon>Eukaryota</taxon>
        <taxon>Viridiplantae</taxon>
        <taxon>Streptophyta</taxon>
        <taxon>Embryophyta</taxon>
        <taxon>Tracheophyta</taxon>
        <taxon>Spermatophyta</taxon>
        <taxon>Magnoliopsida</taxon>
        <taxon>Trochodendrales</taxon>
        <taxon>Trochodendraceae</taxon>
        <taxon>Tetracentron</taxon>
    </lineage>
</organism>
<dbReference type="PANTHER" id="PTHR46083">
    <property type="match status" value="1"/>
</dbReference>